<dbReference type="EMBL" id="JAXOVC010000006">
    <property type="protein sequence ID" value="KAK4500417.1"/>
    <property type="molecule type" value="Genomic_DNA"/>
</dbReference>
<dbReference type="InterPro" id="IPR020846">
    <property type="entry name" value="MFS_dom"/>
</dbReference>
<evidence type="ECO:0000256" key="6">
    <source>
        <dbReference type="SAM" id="Phobius"/>
    </source>
</evidence>
<comment type="subcellular location">
    <subcellularLocation>
        <location evidence="1">Membrane</location>
        <topology evidence="1">Multi-pass membrane protein</topology>
    </subcellularLocation>
</comment>
<feature type="transmembrane region" description="Helical" evidence="6">
    <location>
        <begin position="456"/>
        <end position="477"/>
    </location>
</feature>
<dbReference type="InterPro" id="IPR036259">
    <property type="entry name" value="MFS_trans_sf"/>
</dbReference>
<feature type="transmembrane region" description="Helical" evidence="6">
    <location>
        <begin position="369"/>
        <end position="387"/>
    </location>
</feature>
<feature type="transmembrane region" description="Helical" evidence="6">
    <location>
        <begin position="291"/>
        <end position="309"/>
    </location>
</feature>
<feature type="region of interest" description="Disordered" evidence="5">
    <location>
        <begin position="1"/>
        <end position="40"/>
    </location>
</feature>
<keyword evidence="4 6" id="KW-0472">Membrane</keyword>
<dbReference type="Pfam" id="PF07690">
    <property type="entry name" value="MFS_1"/>
    <property type="match status" value="1"/>
</dbReference>
<keyword evidence="9" id="KW-1185">Reference proteome</keyword>
<evidence type="ECO:0000313" key="9">
    <source>
        <dbReference type="Proteomes" id="UP001305779"/>
    </source>
</evidence>
<feature type="domain" description="Major facilitator superfamily (MFS) profile" evidence="7">
    <location>
        <begin position="57"/>
        <end position="523"/>
    </location>
</feature>
<feature type="transmembrane region" description="Helical" evidence="6">
    <location>
        <begin position="260"/>
        <end position="279"/>
    </location>
</feature>
<feature type="transmembrane region" description="Helical" evidence="6">
    <location>
        <begin position="497"/>
        <end position="516"/>
    </location>
</feature>
<feature type="transmembrane region" description="Helical" evidence="6">
    <location>
        <begin position="394"/>
        <end position="413"/>
    </location>
</feature>
<evidence type="ECO:0000313" key="8">
    <source>
        <dbReference type="EMBL" id="KAK4500417.1"/>
    </source>
</evidence>
<accession>A0ABR0EFX7</accession>
<evidence type="ECO:0000259" key="7">
    <source>
        <dbReference type="PROSITE" id="PS50850"/>
    </source>
</evidence>
<feature type="transmembrane region" description="Helical" evidence="6">
    <location>
        <begin position="197"/>
        <end position="222"/>
    </location>
</feature>
<dbReference type="Proteomes" id="UP001305779">
    <property type="component" value="Unassembled WGS sequence"/>
</dbReference>
<evidence type="ECO:0000256" key="2">
    <source>
        <dbReference type="ARBA" id="ARBA00022692"/>
    </source>
</evidence>
<feature type="transmembrane region" description="Helical" evidence="6">
    <location>
        <begin position="138"/>
        <end position="154"/>
    </location>
</feature>
<evidence type="ECO:0000256" key="1">
    <source>
        <dbReference type="ARBA" id="ARBA00004141"/>
    </source>
</evidence>
<dbReference type="PANTHER" id="PTHR42718">
    <property type="entry name" value="MAJOR FACILITATOR SUPERFAMILY MULTIDRUG TRANSPORTER MFSC"/>
    <property type="match status" value="1"/>
</dbReference>
<dbReference type="Gene3D" id="1.20.1250.20">
    <property type="entry name" value="MFS general substrate transporter like domains"/>
    <property type="match status" value="2"/>
</dbReference>
<sequence length="538" mass="57795">MDEKDDIQADNAPSRDDNELDAISNHDDPQDTQSPQLEPSTSIAASMKTQPKRQLAIMIFVNLAQLIQMYPYGAGISSALSIATSFYYNDPSSTQIIPPEAEKQITHDAAWIAAAYPLTQGTFVLMGGRLGEVYGHKAILMGACAWWLVWNLASGFAPSLIALCIFRGLSGIGGGLITPNAVALLGVTFPPGKKRNIALACFGACAPVGAAGASLMATILVQLTEWKWAFFFIVILGAVVFSGMALTLPWDSPVDSKGSIDWIGAYLGVGGLILFNFVWNQAPGVGWTEAYIYILLIVSVLHLAAFMLWEAKFASSPILPFSIWQAPSFKLMLLVVFFSFMSLGIFLWYFSLIGLNIRQYSIIENGANYQPLTILGAAAAFLSAWLIPRLPAQYIIAIGNVALIVCNVLLATTPRHQTYWVMMFPATIIASFTVDLIFAAAQIIASGSVGKKHQGVAGSLIGTLLSYGLSTGLGFAGTVESYTNDGGRDLLGGYQHALYLAIGMAGFGLVASLLFLRMPKNTKEGWDEKVDGETEGVV</sequence>
<evidence type="ECO:0000256" key="3">
    <source>
        <dbReference type="ARBA" id="ARBA00022989"/>
    </source>
</evidence>
<proteinExistence type="predicted"/>
<feature type="transmembrane region" description="Helical" evidence="6">
    <location>
        <begin position="55"/>
        <end position="88"/>
    </location>
</feature>
<dbReference type="SUPFAM" id="SSF103473">
    <property type="entry name" value="MFS general substrate transporter"/>
    <property type="match status" value="1"/>
</dbReference>
<gene>
    <name evidence="8" type="ORF">PRZ48_008606</name>
</gene>
<dbReference type="PANTHER" id="PTHR42718:SF41">
    <property type="entry name" value="MFS TRANSPORTER OF UNKOWN SPECIFICITY (AFU_ORTHOLOGUE AFUA_5G09940)-RELATED"/>
    <property type="match status" value="1"/>
</dbReference>
<feature type="transmembrane region" description="Helical" evidence="6">
    <location>
        <begin position="329"/>
        <end position="349"/>
    </location>
</feature>
<feature type="compositionally biased region" description="Basic and acidic residues" evidence="5">
    <location>
        <begin position="1"/>
        <end position="17"/>
    </location>
</feature>
<evidence type="ECO:0000256" key="5">
    <source>
        <dbReference type="SAM" id="MobiDB-lite"/>
    </source>
</evidence>
<feature type="transmembrane region" description="Helical" evidence="6">
    <location>
        <begin position="419"/>
        <end position="444"/>
    </location>
</feature>
<feature type="transmembrane region" description="Helical" evidence="6">
    <location>
        <begin position="228"/>
        <end position="248"/>
    </location>
</feature>
<evidence type="ECO:0000256" key="4">
    <source>
        <dbReference type="ARBA" id="ARBA00023136"/>
    </source>
</evidence>
<keyword evidence="2 6" id="KW-0812">Transmembrane</keyword>
<keyword evidence="3 6" id="KW-1133">Transmembrane helix</keyword>
<protein>
    <recommendedName>
        <fullName evidence="7">Major facilitator superfamily (MFS) profile domain-containing protein</fullName>
    </recommendedName>
</protein>
<dbReference type="InterPro" id="IPR011701">
    <property type="entry name" value="MFS"/>
</dbReference>
<reference evidence="8 9" key="1">
    <citation type="journal article" date="2023" name="G3 (Bethesda)">
        <title>A chromosome-level genome assembly of Zasmidium syzygii isolated from banana leaves.</title>
        <authorList>
            <person name="van Westerhoven A.C."/>
            <person name="Mehrabi R."/>
            <person name="Talebi R."/>
            <person name="Steentjes M.B.F."/>
            <person name="Corcolon B."/>
            <person name="Chong P.A."/>
            <person name="Kema G.H.J."/>
            <person name="Seidl M.F."/>
        </authorList>
    </citation>
    <scope>NUCLEOTIDE SEQUENCE [LARGE SCALE GENOMIC DNA]</scope>
    <source>
        <strain evidence="8 9">P124</strain>
    </source>
</reference>
<dbReference type="PROSITE" id="PS50850">
    <property type="entry name" value="MFS"/>
    <property type="match status" value="1"/>
</dbReference>
<feature type="transmembrane region" description="Helical" evidence="6">
    <location>
        <begin position="160"/>
        <end position="185"/>
    </location>
</feature>
<name>A0ABR0EFX7_ZASCE</name>
<feature type="compositionally biased region" description="Polar residues" evidence="5">
    <location>
        <begin position="31"/>
        <end position="40"/>
    </location>
</feature>
<organism evidence="8 9">
    <name type="scientific">Zasmidium cellare</name>
    <name type="common">Wine cellar mold</name>
    <name type="synonym">Racodium cellare</name>
    <dbReference type="NCBI Taxonomy" id="395010"/>
    <lineage>
        <taxon>Eukaryota</taxon>
        <taxon>Fungi</taxon>
        <taxon>Dikarya</taxon>
        <taxon>Ascomycota</taxon>
        <taxon>Pezizomycotina</taxon>
        <taxon>Dothideomycetes</taxon>
        <taxon>Dothideomycetidae</taxon>
        <taxon>Mycosphaerellales</taxon>
        <taxon>Mycosphaerellaceae</taxon>
        <taxon>Zasmidium</taxon>
    </lineage>
</organism>
<comment type="caution">
    <text evidence="8">The sequence shown here is derived from an EMBL/GenBank/DDBJ whole genome shotgun (WGS) entry which is preliminary data.</text>
</comment>